<evidence type="ECO:0000256" key="9">
    <source>
        <dbReference type="ARBA" id="ARBA00023233"/>
    </source>
</evidence>
<dbReference type="SUPFAM" id="SSF52047">
    <property type="entry name" value="RNI-like"/>
    <property type="match status" value="1"/>
</dbReference>
<dbReference type="Gene3D" id="3.40.50.300">
    <property type="entry name" value="P-loop containing nucleotide triphosphate hydrolases"/>
    <property type="match status" value="1"/>
</dbReference>
<dbReference type="Pfam" id="PF05729">
    <property type="entry name" value="NACHT"/>
    <property type="match status" value="1"/>
</dbReference>
<evidence type="ECO:0000256" key="4">
    <source>
        <dbReference type="ARBA" id="ARBA00022737"/>
    </source>
</evidence>
<keyword evidence="9" id="KW-1271">Inflammasome</keyword>
<organism evidence="11 12">
    <name type="scientific">Naja naja</name>
    <name type="common">Indian cobra</name>
    <dbReference type="NCBI Taxonomy" id="35670"/>
    <lineage>
        <taxon>Eukaryota</taxon>
        <taxon>Metazoa</taxon>
        <taxon>Chordata</taxon>
        <taxon>Craniata</taxon>
        <taxon>Vertebrata</taxon>
        <taxon>Euteleostomi</taxon>
        <taxon>Lepidosauria</taxon>
        <taxon>Squamata</taxon>
        <taxon>Bifurcata</taxon>
        <taxon>Unidentata</taxon>
        <taxon>Episquamata</taxon>
        <taxon>Toxicofera</taxon>
        <taxon>Serpentes</taxon>
        <taxon>Colubroidea</taxon>
        <taxon>Elapidae</taxon>
        <taxon>Elapinae</taxon>
        <taxon>Naja</taxon>
    </lineage>
</organism>
<dbReference type="InterPro" id="IPR050637">
    <property type="entry name" value="NLRP_innate_immun_reg"/>
</dbReference>
<sequence>FHPLFLVWPSGALENSLTPFLLSGAAPQILEDCYDFLQSFIMCLSLQSPHHPGCSSLKKYKRHIRGVFENLPQLGPHPNQKVSLQENYVELLLKRRPDLPKRGHEMMAVERKHREMKNHPKDGPEVDLENLFHPHPEGENSKTVMLLGPSGVGKTTAAWKFMLDWASDKLWLTKFDYAFYISCNALRCGPKLMSAMEMILNSCPPGMVSMEDVLANQESLLLIVDGFEDFKLFDVPADMLDKDPHRKQEVVNLLMGLFKKKIFPKCHLLVTTRPRGVSPLLKCLRSPLLVDVLGFDPVHRKEYFHRFFQNTGQANQIFELVQRNETLFRMCFLPATCWVIGSIFQQNPQAELLQDIPETATLTEIHLHLLLTFLGTNSRPSNLEDLCSLAKDGMLQRTLVFHEEELKERGLDCYLTSDPPSASREVFCQDVQVETLYKFTHLGFQEFFAALFYLLDTETTRTPYQDLFGDQKECNSKYLMVIRFLYGLSNVERMSVLQESWSFKLSRTKVWPELLRWVDQEAKAHSFKREEDLLELCHCVYEMKDVVFAQRAMKNVHDLDLRTQLLTKLDFDALSFCLSAAEALNSVRLSGYEFGPQRFQQLLPGFLKSSEIQKRGETPEGALSHKGCNLGNRVFCFRKSFIGEYLTPIVMANTRLTSLDLGENPLEDSGVSYLCEWLLQPTCPLQSLSLYSCGLTASVCEDLASVLETSKTLMELNLGDNSLGDEGVRQLCQGLRQRHCQLQKLM</sequence>
<evidence type="ECO:0000256" key="8">
    <source>
        <dbReference type="ARBA" id="ARBA00023198"/>
    </source>
</evidence>
<reference evidence="11" key="1">
    <citation type="submission" date="2025-08" db="UniProtKB">
        <authorList>
            <consortium name="Ensembl"/>
        </authorList>
    </citation>
    <scope>IDENTIFICATION</scope>
</reference>
<dbReference type="GO" id="GO:0045087">
    <property type="term" value="P:innate immune response"/>
    <property type="evidence" value="ECO:0007669"/>
    <property type="project" value="UniProtKB-KW"/>
</dbReference>
<name>A0A8C6YAB5_NAJNA</name>
<evidence type="ECO:0000313" key="11">
    <source>
        <dbReference type="Ensembl" id="ENSNNAP00000025615.1"/>
    </source>
</evidence>
<keyword evidence="8" id="KW-0395">Inflammatory response</keyword>
<dbReference type="InterPro" id="IPR001611">
    <property type="entry name" value="Leu-rich_rpt"/>
</dbReference>
<feature type="domain" description="NACHT" evidence="10">
    <location>
        <begin position="142"/>
        <end position="274"/>
    </location>
</feature>
<keyword evidence="12" id="KW-1185">Reference proteome</keyword>
<evidence type="ECO:0000259" key="10">
    <source>
        <dbReference type="PROSITE" id="PS50837"/>
    </source>
</evidence>
<dbReference type="InterPro" id="IPR041267">
    <property type="entry name" value="NLRP_HD2"/>
</dbReference>
<protein>
    <recommendedName>
        <fullName evidence="10">NACHT domain-containing protein</fullName>
    </recommendedName>
</protein>
<evidence type="ECO:0000256" key="6">
    <source>
        <dbReference type="ARBA" id="ARBA00022840"/>
    </source>
</evidence>
<keyword evidence="7" id="KW-0832">Ubl conjugation</keyword>
<dbReference type="PANTHER" id="PTHR45690">
    <property type="entry name" value="NACHT, LRR AND PYD DOMAINS-CONTAINING PROTEIN 12"/>
    <property type="match status" value="1"/>
</dbReference>
<keyword evidence="6" id="KW-0067">ATP-binding</keyword>
<dbReference type="InterPro" id="IPR041075">
    <property type="entry name" value="NOD1/2_WH"/>
</dbReference>
<dbReference type="PANTHER" id="PTHR45690:SF19">
    <property type="entry name" value="NACHT, LRR AND PYD DOMAINS-CONTAINING PROTEIN 3"/>
    <property type="match status" value="1"/>
</dbReference>
<keyword evidence="5" id="KW-0547">Nucleotide-binding</keyword>
<dbReference type="GeneTree" id="ENSGT00940000159520"/>
<dbReference type="Pfam" id="PF17779">
    <property type="entry name" value="WHD_NOD2"/>
    <property type="match status" value="1"/>
</dbReference>
<comment type="subcellular location">
    <subcellularLocation>
        <location evidence="1">Inflammasome</location>
    </subcellularLocation>
</comment>
<comment type="similarity">
    <text evidence="2">Belongs to the NLRP family.</text>
</comment>
<dbReference type="PROSITE" id="PS50837">
    <property type="entry name" value="NACHT"/>
    <property type="match status" value="1"/>
</dbReference>
<dbReference type="SUPFAM" id="SSF52540">
    <property type="entry name" value="P-loop containing nucleoside triphosphate hydrolases"/>
    <property type="match status" value="1"/>
</dbReference>
<dbReference type="GO" id="GO:0005524">
    <property type="term" value="F:ATP binding"/>
    <property type="evidence" value="ECO:0007669"/>
    <property type="project" value="UniProtKB-KW"/>
</dbReference>
<keyword evidence="3" id="KW-0963">Cytoplasm</keyword>
<dbReference type="Pfam" id="PF13516">
    <property type="entry name" value="LRR_6"/>
    <property type="match status" value="2"/>
</dbReference>
<dbReference type="GO" id="GO:0005829">
    <property type="term" value="C:cytosol"/>
    <property type="evidence" value="ECO:0007669"/>
    <property type="project" value="UniProtKB-SubCell"/>
</dbReference>
<reference evidence="11" key="2">
    <citation type="submission" date="2025-09" db="UniProtKB">
        <authorList>
            <consortium name="Ensembl"/>
        </authorList>
    </citation>
    <scope>IDENTIFICATION</scope>
</reference>
<dbReference type="Gene3D" id="3.80.10.10">
    <property type="entry name" value="Ribonuclease Inhibitor"/>
    <property type="match status" value="1"/>
</dbReference>
<dbReference type="Ensembl" id="ENSNNAT00000026851.1">
    <property type="protein sequence ID" value="ENSNNAP00000025615.1"/>
    <property type="gene ID" value="ENSNNAG00000016690.1"/>
</dbReference>
<dbReference type="GO" id="GO:0006954">
    <property type="term" value="P:inflammatory response"/>
    <property type="evidence" value="ECO:0007669"/>
    <property type="project" value="UniProtKB-KW"/>
</dbReference>
<accession>A0A8C6YAB5</accession>
<keyword evidence="4" id="KW-0677">Repeat</keyword>
<dbReference type="Pfam" id="PF17776">
    <property type="entry name" value="NLRC4_HD2"/>
    <property type="match status" value="1"/>
</dbReference>
<evidence type="ECO:0000256" key="3">
    <source>
        <dbReference type="ARBA" id="ARBA00022490"/>
    </source>
</evidence>
<dbReference type="InterPro" id="IPR007111">
    <property type="entry name" value="NACHT_NTPase"/>
</dbReference>
<evidence type="ECO:0000313" key="12">
    <source>
        <dbReference type="Proteomes" id="UP000694559"/>
    </source>
</evidence>
<evidence type="ECO:0000256" key="5">
    <source>
        <dbReference type="ARBA" id="ARBA00022741"/>
    </source>
</evidence>
<evidence type="ECO:0000256" key="1">
    <source>
        <dbReference type="ARBA" id="ARBA00004110"/>
    </source>
</evidence>
<evidence type="ECO:0000256" key="2">
    <source>
        <dbReference type="ARBA" id="ARBA00008665"/>
    </source>
</evidence>
<evidence type="ECO:0000256" key="7">
    <source>
        <dbReference type="ARBA" id="ARBA00022843"/>
    </source>
</evidence>
<dbReference type="Proteomes" id="UP000694559">
    <property type="component" value="Unplaced"/>
</dbReference>
<dbReference type="InterPro" id="IPR032675">
    <property type="entry name" value="LRR_dom_sf"/>
</dbReference>
<dbReference type="AlphaFoldDB" id="A0A8C6YAB5"/>
<proteinExistence type="inferred from homology"/>
<dbReference type="InterPro" id="IPR027417">
    <property type="entry name" value="P-loop_NTPase"/>
</dbReference>
<dbReference type="SMART" id="SM00368">
    <property type="entry name" value="LRR_RI"/>
    <property type="match status" value="3"/>
</dbReference>